<reference evidence="12" key="1">
    <citation type="submission" date="2016-10" db="EMBL/GenBank/DDBJ databases">
        <authorList>
            <person name="Varghese N."/>
            <person name="Submissions S."/>
        </authorList>
    </citation>
    <scope>NUCLEOTIDE SEQUENCE [LARGE SCALE GENOMIC DNA]</scope>
    <source>
        <strain evidence="12">N6PO6</strain>
    </source>
</reference>
<keyword evidence="5 9" id="KW-0812">Transmembrane</keyword>
<evidence type="ECO:0000256" key="4">
    <source>
        <dbReference type="ARBA" id="ARBA00022475"/>
    </source>
</evidence>
<dbReference type="Gene3D" id="1.20.1250.20">
    <property type="entry name" value="MFS general substrate transporter like domains"/>
    <property type="match status" value="2"/>
</dbReference>
<feature type="transmembrane region" description="Helical" evidence="9">
    <location>
        <begin position="339"/>
        <end position="358"/>
    </location>
</feature>
<dbReference type="InterPro" id="IPR051084">
    <property type="entry name" value="H+-coupled_symporters"/>
</dbReference>
<feature type="transmembrane region" description="Helical" evidence="9">
    <location>
        <begin position="165"/>
        <end position="181"/>
    </location>
</feature>
<feature type="transmembrane region" description="Helical" evidence="9">
    <location>
        <begin position="278"/>
        <end position="295"/>
    </location>
</feature>
<dbReference type="OrthoDB" id="3690818at2"/>
<gene>
    <name evidence="11" type="ORF">SAMN05216516_102153</name>
</gene>
<dbReference type="PROSITE" id="PS00217">
    <property type="entry name" value="SUGAR_TRANSPORT_2"/>
    <property type="match status" value="1"/>
</dbReference>
<evidence type="ECO:0000256" key="5">
    <source>
        <dbReference type="ARBA" id="ARBA00022692"/>
    </source>
</evidence>
<dbReference type="RefSeq" id="WP_092875471.1">
    <property type="nucleotide sequence ID" value="NZ_FOVC01000002.1"/>
</dbReference>
<dbReference type="Proteomes" id="UP000242222">
    <property type="component" value="Unassembled WGS sequence"/>
</dbReference>
<keyword evidence="12" id="KW-1185">Reference proteome</keyword>
<keyword evidence="4" id="KW-1003">Cell membrane</keyword>
<feature type="transmembrane region" description="Helical" evidence="9">
    <location>
        <begin position="116"/>
        <end position="144"/>
    </location>
</feature>
<dbReference type="InterPro" id="IPR005828">
    <property type="entry name" value="MFS_sugar_transport-like"/>
</dbReference>
<evidence type="ECO:0000256" key="1">
    <source>
        <dbReference type="ARBA" id="ARBA00004651"/>
    </source>
</evidence>
<proteinExistence type="inferred from homology"/>
<dbReference type="NCBIfam" id="NF011656">
    <property type="entry name" value="PRK15075.1"/>
    <property type="match status" value="1"/>
</dbReference>
<dbReference type="STRING" id="1367852.SAMN05216516_102153"/>
<dbReference type="AlphaFoldDB" id="A0A1I4VXR9"/>
<feature type="transmembrane region" description="Helical" evidence="9">
    <location>
        <begin position="193"/>
        <end position="213"/>
    </location>
</feature>
<dbReference type="GO" id="GO:0005886">
    <property type="term" value="C:plasma membrane"/>
    <property type="evidence" value="ECO:0007669"/>
    <property type="project" value="UniProtKB-SubCell"/>
</dbReference>
<dbReference type="PANTHER" id="PTHR43528">
    <property type="entry name" value="ALPHA-KETOGLUTARATE PERMEASE"/>
    <property type="match status" value="1"/>
</dbReference>
<evidence type="ECO:0000256" key="2">
    <source>
        <dbReference type="ARBA" id="ARBA00008240"/>
    </source>
</evidence>
<feature type="transmembrane region" description="Helical" evidence="9">
    <location>
        <begin position="234"/>
        <end position="258"/>
    </location>
</feature>
<feature type="domain" description="Major facilitator superfamily (MFS) profile" evidence="10">
    <location>
        <begin position="17"/>
        <end position="428"/>
    </location>
</feature>
<feature type="transmembrane region" description="Helical" evidence="9">
    <location>
        <begin position="405"/>
        <end position="424"/>
    </location>
</feature>
<evidence type="ECO:0000259" key="10">
    <source>
        <dbReference type="PROSITE" id="PS50850"/>
    </source>
</evidence>
<dbReference type="GO" id="GO:0015293">
    <property type="term" value="F:symporter activity"/>
    <property type="evidence" value="ECO:0007669"/>
    <property type="project" value="UniProtKB-KW"/>
</dbReference>
<evidence type="ECO:0000256" key="6">
    <source>
        <dbReference type="ARBA" id="ARBA00022847"/>
    </source>
</evidence>
<keyword evidence="7 9" id="KW-1133">Transmembrane helix</keyword>
<dbReference type="EMBL" id="FOVC01000002">
    <property type="protein sequence ID" value="SFN06094.1"/>
    <property type="molecule type" value="Genomic_DNA"/>
</dbReference>
<dbReference type="CDD" id="cd17368">
    <property type="entry name" value="MFS_CitA"/>
    <property type="match status" value="1"/>
</dbReference>
<dbReference type="PROSITE" id="PS50850">
    <property type="entry name" value="MFS"/>
    <property type="match status" value="1"/>
</dbReference>
<dbReference type="InterPro" id="IPR011701">
    <property type="entry name" value="MFS"/>
</dbReference>
<sequence length="454" mass="49542">MTIQSTTTTPKQNGAKTIFNVTSGNFLEMYDFMVFGYYASAIAKTFFPGDDPYASLMMTLMTFGAGFLMRPLGAIILGAYIDHYGRRKGLLLTLSLMAIGTLTIACAPGYNTLGIAAPILILLGRLLQGFSAGVELGGVSVYLAEIAPKERKGFYVSWQSGSQQIAVIFAALLGLALNHILEKDQVTEWGWRLPFVIGCMIVPFLFWIRRMLAETEAFSKRKHHPSMGEIIRSVASNWALVLSGMLMVVTTTVMFYAITAFTPTFGKTVLMMSDRQSFFVTLCVGLSNLIWLPVMGSLSDRIGRRPLLITFTILAALTSWPVLYWLVNAPSFTHLLVAELWLSFLYASYNGAMVVYLAEIMPAEVRAAGFSLAYSLATALFGGFTPAISSYLIHTTGDKAMPGVWITFAAICGLIGTLCIKRLLKQYQAPQQTDGQAVHSKLAHTPSANTGAAK</sequence>
<protein>
    <submittedName>
        <fullName evidence="11">Metabolite-proton symporter</fullName>
    </submittedName>
</protein>
<evidence type="ECO:0000256" key="7">
    <source>
        <dbReference type="ARBA" id="ARBA00022989"/>
    </source>
</evidence>
<dbReference type="SUPFAM" id="SSF103473">
    <property type="entry name" value="MFS general substrate transporter"/>
    <property type="match status" value="1"/>
</dbReference>
<keyword evidence="8 9" id="KW-0472">Membrane</keyword>
<evidence type="ECO:0000313" key="11">
    <source>
        <dbReference type="EMBL" id="SFN06094.1"/>
    </source>
</evidence>
<comment type="subcellular location">
    <subcellularLocation>
        <location evidence="1">Cell membrane</location>
        <topology evidence="1">Multi-pass membrane protein</topology>
    </subcellularLocation>
</comment>
<dbReference type="InterPro" id="IPR020846">
    <property type="entry name" value="MFS_dom"/>
</dbReference>
<accession>A0A1I4VXR9</accession>
<dbReference type="PROSITE" id="PS00216">
    <property type="entry name" value="SUGAR_TRANSPORT_1"/>
    <property type="match status" value="1"/>
</dbReference>
<keyword evidence="3" id="KW-0813">Transport</keyword>
<feature type="transmembrane region" description="Helical" evidence="9">
    <location>
        <begin position="89"/>
        <end position="110"/>
    </location>
</feature>
<evidence type="ECO:0000256" key="9">
    <source>
        <dbReference type="SAM" id="Phobius"/>
    </source>
</evidence>
<evidence type="ECO:0000313" key="12">
    <source>
        <dbReference type="Proteomes" id="UP000242222"/>
    </source>
</evidence>
<organism evidence="11 12">
    <name type="scientific">Izhakiella capsodis</name>
    <dbReference type="NCBI Taxonomy" id="1367852"/>
    <lineage>
        <taxon>Bacteria</taxon>
        <taxon>Pseudomonadati</taxon>
        <taxon>Pseudomonadota</taxon>
        <taxon>Gammaproteobacteria</taxon>
        <taxon>Enterobacterales</taxon>
        <taxon>Erwiniaceae</taxon>
        <taxon>Izhakiella</taxon>
    </lineage>
</organism>
<feature type="transmembrane region" description="Helical" evidence="9">
    <location>
        <begin position="370"/>
        <end position="393"/>
    </location>
</feature>
<evidence type="ECO:0000256" key="3">
    <source>
        <dbReference type="ARBA" id="ARBA00022448"/>
    </source>
</evidence>
<dbReference type="Pfam" id="PF00083">
    <property type="entry name" value="Sugar_tr"/>
    <property type="match status" value="1"/>
</dbReference>
<evidence type="ECO:0000256" key="8">
    <source>
        <dbReference type="ARBA" id="ARBA00023136"/>
    </source>
</evidence>
<dbReference type="InterPro" id="IPR005829">
    <property type="entry name" value="Sugar_transporter_CS"/>
</dbReference>
<feature type="transmembrane region" description="Helical" evidence="9">
    <location>
        <begin position="307"/>
        <end position="327"/>
    </location>
</feature>
<dbReference type="FunFam" id="1.20.1250.20:FF:000001">
    <property type="entry name" value="Dicarboxylate MFS transporter"/>
    <property type="match status" value="1"/>
</dbReference>
<dbReference type="InterPro" id="IPR036259">
    <property type="entry name" value="MFS_trans_sf"/>
</dbReference>
<name>A0A1I4VXR9_9GAMM</name>
<feature type="transmembrane region" description="Helical" evidence="9">
    <location>
        <begin position="53"/>
        <end position="77"/>
    </location>
</feature>
<dbReference type="PANTHER" id="PTHR43528:SF6">
    <property type="entry name" value="CITRATE-PROTON SYMPORTER"/>
    <property type="match status" value="1"/>
</dbReference>
<keyword evidence="6" id="KW-0769">Symport</keyword>
<comment type="similarity">
    <text evidence="2">Belongs to the major facilitator superfamily. Metabolite:H+ Symporter (MHS) family (TC 2.A.1.6) family.</text>
</comment>
<dbReference type="Pfam" id="PF07690">
    <property type="entry name" value="MFS_1"/>
    <property type="match status" value="1"/>
</dbReference>